<feature type="transmembrane region" description="Helical" evidence="1">
    <location>
        <begin position="153"/>
        <end position="176"/>
    </location>
</feature>
<comment type="cofactor">
    <cofactor evidence="1">
        <name>Fe(2+)</name>
        <dbReference type="ChEBI" id="CHEBI:29033"/>
    </cofactor>
</comment>
<feature type="transmembrane region" description="Helical" evidence="1">
    <location>
        <begin position="238"/>
        <end position="260"/>
    </location>
</feature>
<keyword evidence="1" id="KW-0472">Membrane</keyword>
<feature type="transmembrane region" description="Helical" evidence="1">
    <location>
        <begin position="29"/>
        <end position="49"/>
    </location>
</feature>
<feature type="transmembrane region" description="Helical" evidence="1">
    <location>
        <begin position="266"/>
        <end position="287"/>
    </location>
</feature>
<comment type="catalytic activity">
    <reaction evidence="1">
        <text>all-trans-beta-carotene + O2 = 2 all-trans-retinal</text>
        <dbReference type="Rhea" id="RHEA:32887"/>
        <dbReference type="ChEBI" id="CHEBI:15379"/>
        <dbReference type="ChEBI" id="CHEBI:17579"/>
        <dbReference type="ChEBI" id="CHEBI:17898"/>
        <dbReference type="EC" id="1.13.11.63"/>
    </reaction>
</comment>
<comment type="similarity">
    <text evidence="1">Belongs to the Brp/Blh beta-carotene diooxygenase family.</text>
</comment>
<keyword evidence="1" id="KW-0812">Transmembrane</keyword>
<feature type="transmembrane region" description="Helical" evidence="1">
    <location>
        <begin position="7"/>
        <end position="23"/>
    </location>
</feature>
<feature type="transmembrane region" description="Helical" evidence="1">
    <location>
        <begin position="113"/>
        <end position="133"/>
    </location>
</feature>
<proteinExistence type="inferred from homology"/>
<dbReference type="NCBIfam" id="TIGR03753">
    <property type="entry name" value="blh_monoox"/>
    <property type="match status" value="1"/>
</dbReference>
<keyword evidence="1" id="KW-0408">Iron</keyword>
<name>A0ABS0F8M7_9FLAO</name>
<feature type="transmembrane region" description="Helical" evidence="1">
    <location>
        <begin position="188"/>
        <end position="217"/>
    </location>
</feature>
<dbReference type="Pfam" id="PF15461">
    <property type="entry name" value="BCD"/>
    <property type="match status" value="1"/>
</dbReference>
<comment type="caution">
    <text evidence="1">Lacks conserved residue(s) required for the propagation of feature annotation.</text>
</comment>
<dbReference type="EC" id="1.13.11.63" evidence="1"/>
<dbReference type="InterPro" id="IPR022270">
    <property type="entry name" value="Blh_diox"/>
</dbReference>
<evidence type="ECO:0000256" key="1">
    <source>
        <dbReference type="HAMAP-Rule" id="MF_02093"/>
    </source>
</evidence>
<feature type="transmembrane region" description="Helical" evidence="1">
    <location>
        <begin position="61"/>
        <end position="93"/>
    </location>
</feature>
<sequence length="294" mass="34341">MKEISKISIIISFLALWITSRLNSDDQTLIGFIFIFSFGILHGANDLVLIKNLKGNKNRSFLTFLGIYVLVVFISAILFLTIPLIVLIIFVVISAYHFGEQHFQDLENYKWTWGKPVFYLVYGSFILLLLFYFHNIEVQKIIFSITNYEISLVTNPAPLIISGVALLLLMIYNYFYIPTFKKIMVAEIIYLIVFALIFKLGSLIWGFAIYFILWHSIPSLHDQIKFLYGKYSFENFKLYFKSAFVYWIVSLIGIGVFYYFLKDEKIFDAIFFSFIAAITFPHAFVILKMFEKKA</sequence>
<dbReference type="RefSeq" id="WP_196078548.1">
    <property type="nucleotide sequence ID" value="NZ_JADPVI010000001.1"/>
</dbReference>
<keyword evidence="1" id="KW-0223">Dioxygenase</keyword>
<keyword evidence="1" id="KW-0560">Oxidoreductase</keyword>
<keyword evidence="1" id="KW-1003">Cell membrane</keyword>
<evidence type="ECO:0000313" key="2">
    <source>
        <dbReference type="EMBL" id="MBF8456000.1"/>
    </source>
</evidence>
<protein>
    <recommendedName>
        <fullName evidence="1">Probable beta-carotene 15,15'-dioxygenase</fullName>
        <ecNumber evidence="1">1.13.11.63</ecNumber>
    </recommendedName>
</protein>
<comment type="function">
    <text evidence="1">Catalyzes the cleavage of beta-carotene at its central double bond (15,15') to yield two molecules of all-trans-retinal.</text>
</comment>
<reference evidence="2 3" key="1">
    <citation type="submission" date="2020-11" db="EMBL/GenBank/DDBJ databases">
        <title>Kaistella gelatinilytica sp. nov., a flavobacterium isolated from Antarctic Soil.</title>
        <authorList>
            <person name="Li J."/>
        </authorList>
    </citation>
    <scope>NUCLEOTIDE SEQUENCE [LARGE SCALE GENOMIC DNA]</scope>
    <source>
        <strain evidence="2 3">G5-32</strain>
    </source>
</reference>
<comment type="subcellular location">
    <subcellularLocation>
        <location evidence="1">Cell membrane</location>
        <topology evidence="1">Multi-pass membrane protein</topology>
    </subcellularLocation>
</comment>
<gene>
    <name evidence="2" type="ORF">IV494_02300</name>
</gene>
<dbReference type="Proteomes" id="UP000660070">
    <property type="component" value="Unassembled WGS sequence"/>
</dbReference>
<accession>A0ABS0F8M7</accession>
<comment type="caution">
    <text evidence="2">The sequence shown here is derived from an EMBL/GenBank/DDBJ whole genome shotgun (WGS) entry which is preliminary data.</text>
</comment>
<dbReference type="HAMAP" id="MF_02093">
    <property type="entry name" value="Beta_carotene_diox"/>
    <property type="match status" value="1"/>
</dbReference>
<evidence type="ECO:0000313" key="3">
    <source>
        <dbReference type="Proteomes" id="UP000660070"/>
    </source>
</evidence>
<keyword evidence="1" id="KW-0479">Metal-binding</keyword>
<keyword evidence="1" id="KW-1133">Transmembrane helix</keyword>
<dbReference type="EMBL" id="JADPVI010000001">
    <property type="protein sequence ID" value="MBF8456000.1"/>
    <property type="molecule type" value="Genomic_DNA"/>
</dbReference>
<organism evidence="2 3">
    <name type="scientific">Kaistella gelatinilytica</name>
    <dbReference type="NCBI Taxonomy" id="2787636"/>
    <lineage>
        <taxon>Bacteria</taxon>
        <taxon>Pseudomonadati</taxon>
        <taxon>Bacteroidota</taxon>
        <taxon>Flavobacteriia</taxon>
        <taxon>Flavobacteriales</taxon>
        <taxon>Weeksellaceae</taxon>
        <taxon>Chryseobacterium group</taxon>
        <taxon>Kaistella</taxon>
    </lineage>
</organism>
<keyword evidence="3" id="KW-1185">Reference proteome</keyword>